<dbReference type="InterPro" id="IPR003960">
    <property type="entry name" value="ATPase_AAA_CS"/>
</dbReference>
<organism evidence="10 11">
    <name type="scientific">Rubroshorea leprosula</name>
    <dbReference type="NCBI Taxonomy" id="152421"/>
    <lineage>
        <taxon>Eukaryota</taxon>
        <taxon>Viridiplantae</taxon>
        <taxon>Streptophyta</taxon>
        <taxon>Embryophyta</taxon>
        <taxon>Tracheophyta</taxon>
        <taxon>Spermatophyta</taxon>
        <taxon>Magnoliopsida</taxon>
        <taxon>eudicotyledons</taxon>
        <taxon>Gunneridae</taxon>
        <taxon>Pentapetalae</taxon>
        <taxon>rosids</taxon>
        <taxon>malvids</taxon>
        <taxon>Malvales</taxon>
        <taxon>Dipterocarpaceae</taxon>
        <taxon>Rubroshorea</taxon>
    </lineage>
</organism>
<dbReference type="EMBL" id="BPVZ01000097">
    <property type="protein sequence ID" value="GKV32709.1"/>
    <property type="molecule type" value="Genomic_DNA"/>
</dbReference>
<dbReference type="Gene3D" id="6.10.280.40">
    <property type="match status" value="1"/>
</dbReference>
<feature type="compositionally biased region" description="Basic and acidic residues" evidence="8">
    <location>
        <begin position="304"/>
        <end position="327"/>
    </location>
</feature>
<evidence type="ECO:0000259" key="9">
    <source>
        <dbReference type="SMART" id="SM00382"/>
    </source>
</evidence>
<dbReference type="Pfam" id="PF25568">
    <property type="entry name" value="AAA_lid_At3g28540"/>
    <property type="match status" value="1"/>
</dbReference>
<evidence type="ECO:0000256" key="8">
    <source>
        <dbReference type="SAM" id="MobiDB-lite"/>
    </source>
</evidence>
<dbReference type="InterPro" id="IPR003593">
    <property type="entry name" value="AAA+_ATPase"/>
</dbReference>
<comment type="cofactor">
    <cofactor evidence="1">
        <name>Mg(2+)</name>
        <dbReference type="ChEBI" id="CHEBI:18420"/>
    </cofactor>
</comment>
<reference evidence="10 11" key="1">
    <citation type="journal article" date="2021" name="Commun. Biol.">
        <title>The genome of Shorea leprosula (Dipterocarpaceae) highlights the ecological relevance of drought in aseasonal tropical rainforests.</title>
        <authorList>
            <person name="Ng K.K.S."/>
            <person name="Kobayashi M.J."/>
            <person name="Fawcett J.A."/>
            <person name="Hatakeyama M."/>
            <person name="Paape T."/>
            <person name="Ng C.H."/>
            <person name="Ang C.C."/>
            <person name="Tnah L.H."/>
            <person name="Lee C.T."/>
            <person name="Nishiyama T."/>
            <person name="Sese J."/>
            <person name="O'Brien M.J."/>
            <person name="Copetti D."/>
            <person name="Mohd Noor M.I."/>
            <person name="Ong R.C."/>
            <person name="Putra M."/>
            <person name="Sireger I.Z."/>
            <person name="Indrioko S."/>
            <person name="Kosugi Y."/>
            <person name="Izuno A."/>
            <person name="Isagi Y."/>
            <person name="Lee S.L."/>
            <person name="Shimizu K.K."/>
        </authorList>
    </citation>
    <scope>NUCLEOTIDE SEQUENCE [LARGE SCALE GENOMIC DNA]</scope>
    <source>
        <strain evidence="10">214</strain>
    </source>
</reference>
<dbReference type="AlphaFoldDB" id="A0AAV5L702"/>
<name>A0AAV5L702_9ROSI</name>
<evidence type="ECO:0000256" key="4">
    <source>
        <dbReference type="ARBA" id="ARBA00022840"/>
    </source>
</evidence>
<dbReference type="PANTHER" id="PTHR23070">
    <property type="entry name" value="BCS1 AAA-TYPE ATPASE"/>
    <property type="match status" value="1"/>
</dbReference>
<evidence type="ECO:0000256" key="1">
    <source>
        <dbReference type="ARBA" id="ARBA00001946"/>
    </source>
</evidence>
<dbReference type="Proteomes" id="UP001054252">
    <property type="component" value="Unassembled WGS sequence"/>
</dbReference>
<dbReference type="Gene3D" id="3.40.50.300">
    <property type="entry name" value="P-loop containing nucleotide triphosphate hydrolases"/>
    <property type="match status" value="1"/>
</dbReference>
<dbReference type="PROSITE" id="PS00674">
    <property type="entry name" value="AAA"/>
    <property type="match status" value="1"/>
</dbReference>
<feature type="region of interest" description="Disordered" evidence="8">
    <location>
        <begin position="304"/>
        <end position="328"/>
    </location>
</feature>
<evidence type="ECO:0000256" key="6">
    <source>
        <dbReference type="ARBA" id="ARBA00049360"/>
    </source>
</evidence>
<proteinExistence type="inferred from homology"/>
<keyword evidence="4 7" id="KW-0067">ATP-binding</keyword>
<feature type="domain" description="AAA+ ATPase" evidence="9">
    <location>
        <begin position="236"/>
        <end position="385"/>
    </location>
</feature>
<keyword evidence="11" id="KW-1185">Reference proteome</keyword>
<keyword evidence="3" id="KW-0378">Hydrolase</keyword>
<dbReference type="GO" id="GO:0006950">
    <property type="term" value="P:response to stress"/>
    <property type="evidence" value="ECO:0007669"/>
    <property type="project" value="UniProtKB-ARBA"/>
</dbReference>
<dbReference type="SMART" id="SM00382">
    <property type="entry name" value="AAA"/>
    <property type="match status" value="1"/>
</dbReference>
<keyword evidence="7" id="KW-0547">Nucleotide-binding</keyword>
<comment type="catalytic activity">
    <reaction evidence="6">
        <text>ATP + H2O = ADP + phosphate + H(+)</text>
        <dbReference type="Rhea" id="RHEA:13065"/>
        <dbReference type="ChEBI" id="CHEBI:15377"/>
        <dbReference type="ChEBI" id="CHEBI:15378"/>
        <dbReference type="ChEBI" id="CHEBI:30616"/>
        <dbReference type="ChEBI" id="CHEBI:43474"/>
        <dbReference type="ChEBI" id="CHEBI:456216"/>
    </reaction>
</comment>
<dbReference type="InterPro" id="IPR058017">
    <property type="entry name" value="At3g28540-like_C"/>
</dbReference>
<dbReference type="GO" id="GO:0016887">
    <property type="term" value="F:ATP hydrolysis activity"/>
    <property type="evidence" value="ECO:0007669"/>
    <property type="project" value="InterPro"/>
</dbReference>
<evidence type="ECO:0000256" key="2">
    <source>
        <dbReference type="ARBA" id="ARBA00007448"/>
    </source>
</evidence>
<dbReference type="InterPro" id="IPR003959">
    <property type="entry name" value="ATPase_AAA_core"/>
</dbReference>
<comment type="caution">
    <text evidence="10">The sequence shown here is derived from an EMBL/GenBank/DDBJ whole genome shotgun (WGS) entry which is preliminary data.</text>
</comment>
<dbReference type="GO" id="GO:0005524">
    <property type="term" value="F:ATP binding"/>
    <property type="evidence" value="ECO:0007669"/>
    <property type="project" value="UniProtKB-KW"/>
</dbReference>
<keyword evidence="5" id="KW-0460">Magnesium</keyword>
<dbReference type="InterPro" id="IPR025753">
    <property type="entry name" value="AAA_N_dom"/>
</dbReference>
<comment type="similarity">
    <text evidence="2">Belongs to the AAA ATPase family. BCS1 subfamily.</text>
</comment>
<dbReference type="SUPFAM" id="SSF52540">
    <property type="entry name" value="P-loop containing nucleoside triphosphate hydrolases"/>
    <property type="match status" value="1"/>
</dbReference>
<evidence type="ECO:0000256" key="5">
    <source>
        <dbReference type="ARBA" id="ARBA00022842"/>
    </source>
</evidence>
<evidence type="ECO:0000256" key="3">
    <source>
        <dbReference type="ARBA" id="ARBA00022801"/>
    </source>
</evidence>
<evidence type="ECO:0000313" key="10">
    <source>
        <dbReference type="EMBL" id="GKV32709.1"/>
    </source>
</evidence>
<evidence type="ECO:0000313" key="11">
    <source>
        <dbReference type="Proteomes" id="UP001054252"/>
    </source>
</evidence>
<dbReference type="Pfam" id="PF00004">
    <property type="entry name" value="AAA"/>
    <property type="match status" value="1"/>
</dbReference>
<gene>
    <name evidence="10" type="ORF">SLEP1_g41296</name>
</gene>
<dbReference type="InterPro" id="IPR050747">
    <property type="entry name" value="Mitochondrial_chaperone_BCS1"/>
</dbReference>
<protein>
    <recommendedName>
        <fullName evidence="9">AAA+ ATPase domain-containing protein</fullName>
    </recommendedName>
</protein>
<dbReference type="InterPro" id="IPR027417">
    <property type="entry name" value="P-loop_NTPase"/>
</dbReference>
<evidence type="ECO:0000256" key="7">
    <source>
        <dbReference type="RuleBase" id="RU003651"/>
    </source>
</evidence>
<accession>A0AAV5L702</accession>
<dbReference type="Pfam" id="PF14363">
    <property type="entry name" value="AAA_assoc"/>
    <property type="match status" value="1"/>
</dbReference>
<sequence>MASFVPSMSTILSTYASLSTAIMLFRTILSEMLPRRIRDYVFSKFSGSLSYYFFPNFTLIVEQHWQAMTNHTFRAVETYLSTIIGTSADSLHIGSHSLVPHKLNLRIPVGCTTIDEFQGMKLEWSLHKETINSSVPHRDEVRYSYQLKCKRSDREKVMTSYLPHIANTAQTILSRRENLHIYTYDKKIGGWNSAVFKHPATFATLAMEPKSKAEIIEDLDTFVQQKDFFQRVGRTWKRGYFLHGPPGTGKSSLVAAIANHQRYNIYDLQLQSVRSDAELRRILTSTTNRSILLVEDIDCSTKASRDRTKIRDEKEEPGQGELDHRLSSSDPGITLSGLLNFTDGLWSSFGDERLIIFTTNHKDKLDPALLRPGRMDLEIYMGYCTFAVFEQLANSYLQIDNHRLFAAIENLLKEVSVTPAEVAQQLMMKRDELQDILESFIEFLKGKLRNEIEGGK</sequence>